<feature type="signal peptide" evidence="8">
    <location>
        <begin position="1"/>
        <end position="25"/>
    </location>
</feature>
<evidence type="ECO:0000256" key="5">
    <source>
        <dbReference type="ARBA" id="ARBA00023136"/>
    </source>
</evidence>
<dbReference type="Gene3D" id="2.40.170.20">
    <property type="entry name" value="TonB-dependent receptor, beta-barrel domain"/>
    <property type="match status" value="1"/>
</dbReference>
<dbReference type="InterPro" id="IPR037066">
    <property type="entry name" value="Plug_dom_sf"/>
</dbReference>
<keyword evidence="6 7" id="KW-0998">Cell outer membrane</keyword>
<comment type="caution">
    <text evidence="10">The sequence shown here is derived from an EMBL/GenBank/DDBJ whole genome shotgun (WGS) entry which is preliminary data.</text>
</comment>
<keyword evidence="11" id="KW-1185">Reference proteome</keyword>
<evidence type="ECO:0000313" key="10">
    <source>
        <dbReference type="EMBL" id="MBB5284477.1"/>
    </source>
</evidence>
<dbReference type="SUPFAM" id="SSF49464">
    <property type="entry name" value="Carboxypeptidase regulatory domain-like"/>
    <property type="match status" value="2"/>
</dbReference>
<keyword evidence="4 7" id="KW-0812">Transmembrane</keyword>
<dbReference type="InterPro" id="IPR039426">
    <property type="entry name" value="TonB-dep_rcpt-like"/>
</dbReference>
<dbReference type="Pfam" id="PF13715">
    <property type="entry name" value="CarbopepD_reg_2"/>
    <property type="match status" value="1"/>
</dbReference>
<feature type="chain" id="PRO_5032572485" evidence="8">
    <location>
        <begin position="26"/>
        <end position="1144"/>
    </location>
</feature>
<dbReference type="FunFam" id="2.170.130.10:FF:000008">
    <property type="entry name" value="SusC/RagA family TonB-linked outer membrane protein"/>
    <property type="match status" value="1"/>
</dbReference>
<evidence type="ECO:0000256" key="8">
    <source>
        <dbReference type="SAM" id="SignalP"/>
    </source>
</evidence>
<sequence length="1144" mass="124523">MKHLFMKHLLYAGGLALLTFLNGQAQVLPGNTTSGSQDTLSTTSSDSAKTIQGRIIDAANRPLPGVFVSSNDSTITTRTDSLGEFQLPYEAEIDTLRLSKPGYNARKVAVLGRLMITTFLTGGPPVPQAAATDSLTALGQDTAATSQGAVVQGDSAQAAVTGTGARGEIRGNVSAKQEGPLPGVNVVIKGSTRGTNTDAQGNYALVPLSPTDTLVFSLIGYPTREVPLANQTQINLVWEENAGQVLKEVVVIGYGTMDRKTLTSSVSSIGKREIENEPMPSITQAIQGKAGGVQVTQRGGSPGGGVSIRVRGTTSINASSEPLYVVDGIPVNSTTNFVGGSDYNLGGGTQGINILASINPSDIESVEILKDAAATAIYGSRAANGVVLITTRRGDANNSTISVNAYAGVSEVPRNRRYDMMNTQEYISYMQDYYRYAGTPIPASVTSTAADVNWQDQIFRTAPIQNYELSARGGSDKTQYFASVGYYNQQGTILNSGFSRISSRINLDHQHSDKLKLTANVNLTRAINNRIQEENSNQGATKNGISSPPNIPVRNPDGSWAFDPINTRRENPVAFLTLAKNDAETFRILGNVSAEYFFTPSLSFRSNWGADMSYINEDFFMPPRFIRNFAATGGLGSSRVSRDQLWINENMLTFDKQLESHHFNVLGGFSFQESKFTFTEARRNNFSSNDIPVISAGGTIAAASAGIEEWAIASYFGRLNYSFKDKYLFTANYRIDGSSRFGSNRRYGNFPSFAAAWRISQEEFLMQSNLISNLKLRASWGITGNQSIPNYVARSVYGGGANYINNPGFVPGNLGDSNLGWETTRQTDIGLDLGLFNDRITILADYYIKNTSDLLINVQIPRTSGFQTAFKNIGEIQNQGFEFELTTNNLVGAFRWTTSLNMTFNRNKVLSLPEGDLFGGTGNVSLAREGQPLGIFYGWEMVGVNPETGMIDFAKRDGTVGAPTDPLDRKIIGDPNPLFFGGITNNFNYKGFDLSIMGQFVYGNDVFNYQLAEISDGFNASSNGLSDWTRRWRNPGDITDMPRPTPGSFDNAAISTRWVQDGSFFRFRNVTLGYTFPQSMMEKIGVKNLRIYGTIQNALLFTKYRGYDPEVATQAGSNLGLVYGFDYGSYPQPRIFTGGINLSF</sequence>
<dbReference type="InterPro" id="IPR008969">
    <property type="entry name" value="CarboxyPept-like_regulatory"/>
</dbReference>
<evidence type="ECO:0000256" key="3">
    <source>
        <dbReference type="ARBA" id="ARBA00022452"/>
    </source>
</evidence>
<evidence type="ECO:0000259" key="9">
    <source>
        <dbReference type="Pfam" id="PF07715"/>
    </source>
</evidence>
<reference evidence="10 11" key="1">
    <citation type="submission" date="2020-08" db="EMBL/GenBank/DDBJ databases">
        <title>Genomic Encyclopedia of Type Strains, Phase IV (KMG-IV): sequencing the most valuable type-strain genomes for metagenomic binning, comparative biology and taxonomic classification.</title>
        <authorList>
            <person name="Goeker M."/>
        </authorList>
    </citation>
    <scope>NUCLEOTIDE SEQUENCE [LARGE SCALE GENOMIC DNA]</scope>
    <source>
        <strain evidence="10 11">DSM 105074</strain>
    </source>
</reference>
<protein>
    <submittedName>
        <fullName evidence="10">TonB-linked SusC/RagA family outer membrane protein</fullName>
    </submittedName>
</protein>
<dbReference type="Gene3D" id="2.60.40.1120">
    <property type="entry name" value="Carboxypeptidase-like, regulatory domain"/>
    <property type="match status" value="2"/>
</dbReference>
<comment type="similarity">
    <text evidence="7">Belongs to the TonB-dependent receptor family.</text>
</comment>
<feature type="domain" description="TonB-dependent receptor plug" evidence="9">
    <location>
        <begin position="260"/>
        <end position="386"/>
    </location>
</feature>
<dbReference type="InterPro" id="IPR023997">
    <property type="entry name" value="TonB-dep_OMP_SusC/RagA_CS"/>
</dbReference>
<dbReference type="AlphaFoldDB" id="A0A840TRY9"/>
<dbReference type="InterPro" id="IPR012910">
    <property type="entry name" value="Plug_dom"/>
</dbReference>
<dbReference type="NCBIfam" id="TIGR04057">
    <property type="entry name" value="SusC_RagA_signa"/>
    <property type="match status" value="1"/>
</dbReference>
<dbReference type="EMBL" id="JACHGF010000003">
    <property type="protein sequence ID" value="MBB5284477.1"/>
    <property type="molecule type" value="Genomic_DNA"/>
</dbReference>
<dbReference type="SUPFAM" id="SSF56935">
    <property type="entry name" value="Porins"/>
    <property type="match status" value="1"/>
</dbReference>
<evidence type="ECO:0000256" key="2">
    <source>
        <dbReference type="ARBA" id="ARBA00022448"/>
    </source>
</evidence>
<evidence type="ECO:0000256" key="7">
    <source>
        <dbReference type="PROSITE-ProRule" id="PRU01360"/>
    </source>
</evidence>
<organism evidence="10 11">
    <name type="scientific">Rhabdobacter roseus</name>
    <dbReference type="NCBI Taxonomy" id="1655419"/>
    <lineage>
        <taxon>Bacteria</taxon>
        <taxon>Pseudomonadati</taxon>
        <taxon>Bacteroidota</taxon>
        <taxon>Cytophagia</taxon>
        <taxon>Cytophagales</taxon>
        <taxon>Cytophagaceae</taxon>
        <taxon>Rhabdobacter</taxon>
    </lineage>
</organism>
<dbReference type="PROSITE" id="PS52016">
    <property type="entry name" value="TONB_DEPENDENT_REC_3"/>
    <property type="match status" value="1"/>
</dbReference>
<keyword evidence="8" id="KW-0732">Signal</keyword>
<keyword evidence="5 7" id="KW-0472">Membrane</keyword>
<keyword evidence="2 7" id="KW-0813">Transport</keyword>
<dbReference type="InterPro" id="IPR023996">
    <property type="entry name" value="TonB-dep_OMP_SusC/RagA"/>
</dbReference>
<keyword evidence="3 7" id="KW-1134">Transmembrane beta strand</keyword>
<dbReference type="Pfam" id="PF07715">
    <property type="entry name" value="Plug"/>
    <property type="match status" value="1"/>
</dbReference>
<dbReference type="Proteomes" id="UP000557307">
    <property type="component" value="Unassembled WGS sequence"/>
</dbReference>
<evidence type="ECO:0000256" key="4">
    <source>
        <dbReference type="ARBA" id="ARBA00022692"/>
    </source>
</evidence>
<proteinExistence type="inferred from homology"/>
<dbReference type="NCBIfam" id="TIGR04056">
    <property type="entry name" value="OMP_RagA_SusC"/>
    <property type="match status" value="1"/>
</dbReference>
<name>A0A840TRY9_9BACT</name>
<evidence type="ECO:0000256" key="6">
    <source>
        <dbReference type="ARBA" id="ARBA00023237"/>
    </source>
</evidence>
<evidence type="ECO:0000256" key="1">
    <source>
        <dbReference type="ARBA" id="ARBA00004571"/>
    </source>
</evidence>
<evidence type="ECO:0000313" key="11">
    <source>
        <dbReference type="Proteomes" id="UP000557307"/>
    </source>
</evidence>
<gene>
    <name evidence="10" type="ORF">HNQ92_002620</name>
</gene>
<dbReference type="Gene3D" id="2.170.130.10">
    <property type="entry name" value="TonB-dependent receptor, plug domain"/>
    <property type="match status" value="1"/>
</dbReference>
<dbReference type="InterPro" id="IPR036942">
    <property type="entry name" value="Beta-barrel_TonB_sf"/>
</dbReference>
<comment type="subcellular location">
    <subcellularLocation>
        <location evidence="1 7">Cell outer membrane</location>
        <topology evidence="1 7">Multi-pass membrane protein</topology>
    </subcellularLocation>
</comment>
<dbReference type="GO" id="GO:0009279">
    <property type="term" value="C:cell outer membrane"/>
    <property type="evidence" value="ECO:0007669"/>
    <property type="project" value="UniProtKB-SubCell"/>
</dbReference>
<accession>A0A840TRY9</accession>
<dbReference type="RefSeq" id="WP_246440050.1">
    <property type="nucleotide sequence ID" value="NZ_JACHGF010000003.1"/>
</dbReference>